<evidence type="ECO:0000313" key="4">
    <source>
        <dbReference type="EMBL" id="MDP4095644.1"/>
    </source>
</evidence>
<dbReference type="RefSeq" id="WP_305753280.1">
    <property type="nucleotide sequence ID" value="NZ_JAPCKK010000004.1"/>
</dbReference>
<dbReference type="Pfam" id="PF18134">
    <property type="entry name" value="AGS_C"/>
    <property type="match status" value="1"/>
</dbReference>
<protein>
    <submittedName>
        <fullName evidence="4">Nucleotidyltransferase</fullName>
    </submittedName>
</protein>
<evidence type="ECO:0000256" key="1">
    <source>
        <dbReference type="ARBA" id="ARBA00023118"/>
    </source>
</evidence>
<evidence type="ECO:0000259" key="3">
    <source>
        <dbReference type="Pfam" id="PF18134"/>
    </source>
</evidence>
<organism evidence="4 5">
    <name type="scientific">Paenibacillus zeirhizosphaerae</name>
    <dbReference type="NCBI Taxonomy" id="2987519"/>
    <lineage>
        <taxon>Bacteria</taxon>
        <taxon>Bacillati</taxon>
        <taxon>Bacillota</taxon>
        <taxon>Bacilli</taxon>
        <taxon>Bacillales</taxon>
        <taxon>Paenibacillaceae</taxon>
        <taxon>Paenibacillus</taxon>
    </lineage>
</organism>
<keyword evidence="5" id="KW-1185">Reference proteome</keyword>
<comment type="caution">
    <text evidence="4">The sequence shown here is derived from an EMBL/GenBank/DDBJ whole genome shotgun (WGS) entry which is preliminary data.</text>
</comment>
<proteinExistence type="predicted"/>
<dbReference type="EMBL" id="JAPCKK010000004">
    <property type="protein sequence ID" value="MDP4095644.1"/>
    <property type="molecule type" value="Genomic_DNA"/>
</dbReference>
<feature type="coiled-coil region" evidence="2">
    <location>
        <begin position="256"/>
        <end position="283"/>
    </location>
</feature>
<dbReference type="InterPro" id="IPR006116">
    <property type="entry name" value="NT_2-5OAS_ClassI-CCAase"/>
</dbReference>
<dbReference type="Pfam" id="PF18144">
    <property type="entry name" value="SMODS"/>
    <property type="match status" value="1"/>
</dbReference>
<dbReference type="InterPro" id="IPR043519">
    <property type="entry name" value="NT_sf"/>
</dbReference>
<evidence type="ECO:0000313" key="5">
    <source>
        <dbReference type="Proteomes" id="UP001241848"/>
    </source>
</evidence>
<keyword evidence="2" id="KW-0175">Coiled coil</keyword>
<dbReference type="Proteomes" id="UP001241848">
    <property type="component" value="Unassembled WGS sequence"/>
</dbReference>
<dbReference type="InterPro" id="IPR040511">
    <property type="entry name" value="AGS_C"/>
</dbReference>
<reference evidence="4 5" key="1">
    <citation type="submission" date="2022-10" db="EMBL/GenBank/DDBJ databases">
        <title>Paenibacillus description and whole genome data of maize root bacterial community.</title>
        <authorList>
            <person name="Marton D."/>
            <person name="Farkas M."/>
            <person name="Cserhati M."/>
        </authorList>
    </citation>
    <scope>NUCLEOTIDE SEQUENCE [LARGE SCALE GENOMIC DNA]</scope>
    <source>
        <strain evidence="4 5">P96</strain>
    </source>
</reference>
<accession>A0ABT9FLM7</accession>
<gene>
    <name evidence="4" type="ORF">OIN60_02405</name>
</gene>
<feature type="domain" description="Adenylyl/Guanylyl and SMODS C-terminal sensor" evidence="3">
    <location>
        <begin position="310"/>
        <end position="449"/>
    </location>
</feature>
<dbReference type="Gene3D" id="3.30.460.10">
    <property type="entry name" value="Beta Polymerase, domain 2"/>
    <property type="match status" value="1"/>
</dbReference>
<evidence type="ECO:0000256" key="2">
    <source>
        <dbReference type="SAM" id="Coils"/>
    </source>
</evidence>
<dbReference type="SUPFAM" id="SSF81301">
    <property type="entry name" value="Nucleotidyltransferase"/>
    <property type="match status" value="1"/>
</dbReference>
<dbReference type="CDD" id="cd05400">
    <property type="entry name" value="NT_2-5OAS_ClassI-CCAase"/>
    <property type="match status" value="1"/>
</dbReference>
<name>A0ABT9FLM7_9BACL</name>
<keyword evidence="1" id="KW-0051">Antiviral defense</keyword>
<sequence length="452" mass="52079">MLNESFESFVNQLEVDNEEDMLSRYKRILKKLNGEFWGEESEEEHGYIVGSLGRKTAIKGTSDMDMLFVLPPELKAQYDGYEGNGQSILLQDVKKVIKKVYPRTVVRGDGQVVVVTMNGAKCEIEVCPVFERSDGAFDYPDTNNGGRWRKTDPLPELTASEVMTDESNGHFIYICRMVRAWKNHKGFKFGGLLIDTLVHNFLSDSSYEKYKSIFFESYLDLWKDLFGYLKDMNKDQAYWLALGSRQHVYNKDGAFVAKAKKAYNKLKDLTEESEDLYDNLQNVFGNKFPLPEAVTETQAIQKSFALGNARNTEEFIDDKFDGADIKYKLRIDCDVEVDGFTRKSLRAMLSKFEWLQPKKQLIFTVKENEFAELARRSKEPDYKFTVYWKVLNRGPEAIRRDMIRGQIVRDAGQGRREEKTSFQGGHVVECYVVHNNVVVAKDRIKVPIEAST</sequence>